<sequence length="164" mass="18638">PHAPGLPHWIWRCCNRRHRQDHGAVAPCGKEGIDSRGHITESNFKRTDQPPGIRLRKKIQERILNGEFVELFSLLSHAALTSLKAKPAERQKKDKKVSVGCNFRNWLTTFSTYMGVIVATFPDRGWHLTNYLLIILKAKAMAGEVATLAYNEAFRERATEDDTV</sequence>
<protein>
    <submittedName>
        <fullName evidence="1">Uncharacterized protein</fullName>
    </submittedName>
</protein>
<reference evidence="1" key="1">
    <citation type="submission" date="2022-12" db="EMBL/GenBank/DDBJ databases">
        <authorList>
            <person name="Alioto T."/>
            <person name="Alioto T."/>
            <person name="Gomez Garrido J."/>
        </authorList>
    </citation>
    <scope>NUCLEOTIDE SEQUENCE</scope>
</reference>
<organism evidence="1 2">
    <name type="scientific">Podarcis lilfordi</name>
    <name type="common">Lilford's wall lizard</name>
    <dbReference type="NCBI Taxonomy" id="74358"/>
    <lineage>
        <taxon>Eukaryota</taxon>
        <taxon>Metazoa</taxon>
        <taxon>Chordata</taxon>
        <taxon>Craniata</taxon>
        <taxon>Vertebrata</taxon>
        <taxon>Euteleostomi</taxon>
        <taxon>Lepidosauria</taxon>
        <taxon>Squamata</taxon>
        <taxon>Bifurcata</taxon>
        <taxon>Unidentata</taxon>
        <taxon>Episquamata</taxon>
        <taxon>Laterata</taxon>
        <taxon>Lacertibaenia</taxon>
        <taxon>Lacertidae</taxon>
        <taxon>Podarcis</taxon>
    </lineage>
</organism>
<gene>
    <name evidence="1" type="ORF">PODLI_1B030227</name>
</gene>
<feature type="non-terminal residue" evidence="1">
    <location>
        <position position="164"/>
    </location>
</feature>
<evidence type="ECO:0000313" key="1">
    <source>
        <dbReference type="EMBL" id="CAI5780146.1"/>
    </source>
</evidence>
<name>A0AA35P921_9SAUR</name>
<evidence type="ECO:0000313" key="2">
    <source>
        <dbReference type="Proteomes" id="UP001178461"/>
    </source>
</evidence>
<dbReference type="EMBL" id="OX395132">
    <property type="protein sequence ID" value="CAI5780146.1"/>
    <property type="molecule type" value="Genomic_DNA"/>
</dbReference>
<dbReference type="AlphaFoldDB" id="A0AA35P921"/>
<proteinExistence type="predicted"/>
<accession>A0AA35P921</accession>
<keyword evidence="2" id="KW-1185">Reference proteome</keyword>
<feature type="non-terminal residue" evidence="1">
    <location>
        <position position="1"/>
    </location>
</feature>
<dbReference type="Proteomes" id="UP001178461">
    <property type="component" value="Chromosome 7"/>
</dbReference>